<comment type="caution">
    <text evidence="3">The sequence shown here is derived from an EMBL/GenBank/DDBJ whole genome shotgun (WGS) entry which is preliminary data.</text>
</comment>
<proteinExistence type="predicted"/>
<gene>
    <name evidence="3" type="ORF">G7Y89_g15056</name>
</gene>
<dbReference type="OrthoDB" id="5089392at2759"/>
<evidence type="ECO:0000313" key="3">
    <source>
        <dbReference type="EMBL" id="KAF4617092.1"/>
    </source>
</evidence>
<organism evidence="3 4">
    <name type="scientific">Cudoniella acicularis</name>
    <dbReference type="NCBI Taxonomy" id="354080"/>
    <lineage>
        <taxon>Eukaryota</taxon>
        <taxon>Fungi</taxon>
        <taxon>Dikarya</taxon>
        <taxon>Ascomycota</taxon>
        <taxon>Pezizomycotina</taxon>
        <taxon>Leotiomycetes</taxon>
        <taxon>Helotiales</taxon>
        <taxon>Tricladiaceae</taxon>
        <taxon>Cudoniella</taxon>
    </lineage>
</organism>
<evidence type="ECO:0000256" key="1">
    <source>
        <dbReference type="SAM" id="MobiDB-lite"/>
    </source>
</evidence>
<evidence type="ECO:0000256" key="2">
    <source>
        <dbReference type="SAM" id="Phobius"/>
    </source>
</evidence>
<keyword evidence="2" id="KW-0812">Transmembrane</keyword>
<accession>A0A8H4QVH8</accession>
<name>A0A8H4QVH8_9HELO</name>
<feature type="region of interest" description="Disordered" evidence="1">
    <location>
        <begin position="16"/>
        <end position="37"/>
    </location>
</feature>
<dbReference type="AlphaFoldDB" id="A0A8H4QVH8"/>
<keyword evidence="4" id="KW-1185">Reference proteome</keyword>
<reference evidence="3 4" key="1">
    <citation type="submission" date="2020-03" db="EMBL/GenBank/DDBJ databases">
        <title>Draft Genome Sequence of Cudoniella acicularis.</title>
        <authorList>
            <person name="Buettner E."/>
            <person name="Kellner H."/>
        </authorList>
    </citation>
    <scope>NUCLEOTIDE SEQUENCE [LARGE SCALE GENOMIC DNA]</scope>
    <source>
        <strain evidence="3 4">DSM 108380</strain>
    </source>
</reference>
<feature type="transmembrane region" description="Helical" evidence="2">
    <location>
        <begin position="70"/>
        <end position="90"/>
    </location>
</feature>
<dbReference type="EMBL" id="JAAMPI010002180">
    <property type="protein sequence ID" value="KAF4617092.1"/>
    <property type="molecule type" value="Genomic_DNA"/>
</dbReference>
<dbReference type="Proteomes" id="UP000566819">
    <property type="component" value="Unassembled WGS sequence"/>
</dbReference>
<keyword evidence="2" id="KW-0472">Membrane</keyword>
<protein>
    <submittedName>
        <fullName evidence="3">Uncharacterized protein</fullName>
    </submittedName>
</protein>
<sequence>MATRHDTIEVIELEDGLSAETTKPPEKPQTDSDLESPAPTLSIAISDCISFTRHKGRYILAKQYRLKNSLLAGVGFLELANAGDFAANVWNEIPVPIFAVVLMAIGGTLALALSFSAFQDAILSRRNILLLRDERRYLQNWGLN</sequence>
<keyword evidence="2" id="KW-1133">Transmembrane helix</keyword>
<feature type="transmembrane region" description="Helical" evidence="2">
    <location>
        <begin position="96"/>
        <end position="118"/>
    </location>
</feature>
<evidence type="ECO:0000313" key="4">
    <source>
        <dbReference type="Proteomes" id="UP000566819"/>
    </source>
</evidence>